<feature type="transmembrane region" description="Helical" evidence="4">
    <location>
        <begin position="410"/>
        <end position="428"/>
    </location>
</feature>
<dbReference type="NCBIfam" id="TIGR02916">
    <property type="entry name" value="PEP_his_kin"/>
    <property type="match status" value="1"/>
</dbReference>
<evidence type="ECO:0000259" key="5">
    <source>
        <dbReference type="PROSITE" id="PS50109"/>
    </source>
</evidence>
<name>A0A934SRM9_9BURK</name>
<feature type="transmembrane region" description="Helical" evidence="4">
    <location>
        <begin position="163"/>
        <end position="184"/>
    </location>
</feature>
<dbReference type="PANTHER" id="PTHR43547:SF2">
    <property type="entry name" value="HYBRID SIGNAL TRANSDUCTION HISTIDINE KINASE C"/>
    <property type="match status" value="1"/>
</dbReference>
<feature type="transmembrane region" description="Helical" evidence="4">
    <location>
        <begin position="68"/>
        <end position="87"/>
    </location>
</feature>
<feature type="transmembrane region" description="Helical" evidence="4">
    <location>
        <begin position="99"/>
        <end position="119"/>
    </location>
</feature>
<gene>
    <name evidence="6" type="primary">prsK</name>
    <name evidence="6" type="ORF">JJB74_06850</name>
</gene>
<evidence type="ECO:0000256" key="4">
    <source>
        <dbReference type="SAM" id="Phobius"/>
    </source>
</evidence>
<dbReference type="EC" id="2.7.13.3" evidence="2"/>
<feature type="transmembrane region" description="Helical" evidence="4">
    <location>
        <begin position="37"/>
        <end position="56"/>
    </location>
</feature>
<keyword evidence="6" id="KW-0808">Transferase</keyword>
<dbReference type="EMBL" id="JAEPBG010000002">
    <property type="protein sequence ID" value="MBK4734317.1"/>
    <property type="molecule type" value="Genomic_DNA"/>
</dbReference>
<evidence type="ECO:0000256" key="2">
    <source>
        <dbReference type="ARBA" id="ARBA00012438"/>
    </source>
</evidence>
<keyword evidence="4" id="KW-1133">Transmembrane helix</keyword>
<comment type="caution">
    <text evidence="6">The sequence shown here is derived from an EMBL/GenBank/DDBJ whole genome shotgun (WGS) entry which is preliminary data.</text>
</comment>
<evidence type="ECO:0000256" key="3">
    <source>
        <dbReference type="ARBA" id="ARBA00022553"/>
    </source>
</evidence>
<feature type="transmembrane region" description="Helical" evidence="4">
    <location>
        <begin position="131"/>
        <end position="151"/>
    </location>
</feature>
<dbReference type="InterPro" id="IPR004358">
    <property type="entry name" value="Sig_transdc_His_kin-like_C"/>
</dbReference>
<organism evidence="6 7">
    <name type="scientific">Noviherbaspirillum pedocola</name>
    <dbReference type="NCBI Taxonomy" id="2801341"/>
    <lineage>
        <taxon>Bacteria</taxon>
        <taxon>Pseudomonadati</taxon>
        <taxon>Pseudomonadota</taxon>
        <taxon>Betaproteobacteria</taxon>
        <taxon>Burkholderiales</taxon>
        <taxon>Oxalobacteraceae</taxon>
        <taxon>Noviherbaspirillum</taxon>
    </lineage>
</organism>
<feature type="transmembrane region" description="Helical" evidence="4">
    <location>
        <begin position="261"/>
        <end position="284"/>
    </location>
</feature>
<dbReference type="PRINTS" id="PR00344">
    <property type="entry name" value="BCTRLSENSOR"/>
</dbReference>
<dbReference type="RefSeq" id="WP_200591071.1">
    <property type="nucleotide sequence ID" value="NZ_JAEPBG010000002.1"/>
</dbReference>
<dbReference type="PROSITE" id="PS50109">
    <property type="entry name" value="HIS_KIN"/>
    <property type="match status" value="1"/>
</dbReference>
<keyword evidence="4" id="KW-0472">Membrane</keyword>
<dbReference type="SUPFAM" id="SSF55781">
    <property type="entry name" value="GAF domain-like"/>
    <property type="match status" value="1"/>
</dbReference>
<keyword evidence="4" id="KW-0812">Transmembrane</keyword>
<keyword evidence="7" id="KW-1185">Reference proteome</keyword>
<dbReference type="AlphaFoldDB" id="A0A934SRM9"/>
<dbReference type="Gene3D" id="3.30.450.40">
    <property type="match status" value="1"/>
</dbReference>
<dbReference type="InterPro" id="IPR029016">
    <property type="entry name" value="GAF-like_dom_sf"/>
</dbReference>
<dbReference type="GO" id="GO:0000155">
    <property type="term" value="F:phosphorelay sensor kinase activity"/>
    <property type="evidence" value="ECO:0007669"/>
    <property type="project" value="TreeGrafter"/>
</dbReference>
<comment type="catalytic activity">
    <reaction evidence="1">
        <text>ATP + protein L-histidine = ADP + protein N-phospho-L-histidine.</text>
        <dbReference type="EC" id="2.7.13.3"/>
    </reaction>
</comment>
<dbReference type="Proteomes" id="UP000622890">
    <property type="component" value="Unassembled WGS sequence"/>
</dbReference>
<dbReference type="InterPro" id="IPR003018">
    <property type="entry name" value="GAF"/>
</dbReference>
<accession>A0A934SRM9</accession>
<dbReference type="Pfam" id="PF01590">
    <property type="entry name" value="GAF"/>
    <property type="match status" value="1"/>
</dbReference>
<feature type="transmembrane region" description="Helical" evidence="4">
    <location>
        <begin position="236"/>
        <end position="255"/>
    </location>
</feature>
<evidence type="ECO:0000256" key="1">
    <source>
        <dbReference type="ARBA" id="ARBA00000085"/>
    </source>
</evidence>
<evidence type="ECO:0000313" key="6">
    <source>
        <dbReference type="EMBL" id="MBK4734317.1"/>
    </source>
</evidence>
<dbReference type="InterPro" id="IPR036890">
    <property type="entry name" value="HATPase_C_sf"/>
</dbReference>
<dbReference type="PANTHER" id="PTHR43547">
    <property type="entry name" value="TWO-COMPONENT HISTIDINE KINASE"/>
    <property type="match status" value="1"/>
</dbReference>
<dbReference type="Pfam" id="PF02518">
    <property type="entry name" value="HATPase_c"/>
    <property type="match status" value="1"/>
</dbReference>
<proteinExistence type="predicted"/>
<protein>
    <recommendedName>
        <fullName evidence="2">histidine kinase</fullName>
        <ecNumber evidence="2">2.7.13.3</ecNumber>
    </recommendedName>
</protein>
<keyword evidence="6" id="KW-0418">Kinase</keyword>
<keyword evidence="3" id="KW-0597">Phosphoprotein</keyword>
<evidence type="ECO:0000313" key="7">
    <source>
        <dbReference type="Proteomes" id="UP000622890"/>
    </source>
</evidence>
<sequence length="697" mass="77554">MVINVVATSYGIAAAAFLLLTALLFTSWRGRLHGKALAIASGLTAAWAAVVAQQAANGIQLSLLSDVLEVLRIAAWTAFLMTVLSPFRRDDGAPVLRVWMRPPLVTALYLVCLSGGLYARWVLRDATDTSYFLFNYVGRVCFAVIGMLLVEQLYRSTPPEERWAVKFACFGIGGLFVYEFYLYSDAMLFHALNAEIWAARGLVNALAVPLIAVSAARNPRWSMEISVSRRVVFHSVTVFGSALYLLLMAAAGYWLRFFGGSWGSVMQVVFLSGALLLLAGILFSGTMRSKLRVMISKNFYSYNYDYREEWLRFTRTLSEQGPGLGERAVQAIANLVESPTGALWLREGSNYIVAARWHQPDAAGVEPAGSAFCRFLEEREWVVDLDELRANPQKYDGLEVPAWLSGLSRAWLVVPLIMHGSLLGFMVVSQPRSRIRLNWEVTDLLKIAGNQAASYLAQQQADKALMVARQFESVNRMSTFIVHDLKNLIFQLSLLVTNADKHRNNPEFQKDMLETLDHSVRKMKLLLHKLNSGDSLEGVAPLMLDKLLEQAVALKRGFEPQPTLELVDRNLSLMANWGRLERVLGHLIQNAIDATGREGRVTIRLNRRGDNAVIEVIDTGAGMSAEFIRDRLFKPFETTKSAGMGIGVFESREYVQELGGSMEVQSRPGEGSTFTITLPLAGERAARLQDEHQEESA</sequence>
<dbReference type="InterPro" id="IPR003594">
    <property type="entry name" value="HATPase_dom"/>
</dbReference>
<feature type="transmembrane region" description="Helical" evidence="4">
    <location>
        <begin position="6"/>
        <end position="25"/>
    </location>
</feature>
<dbReference type="InterPro" id="IPR005467">
    <property type="entry name" value="His_kinase_dom"/>
</dbReference>
<feature type="transmembrane region" description="Helical" evidence="4">
    <location>
        <begin position="196"/>
        <end position="216"/>
    </location>
</feature>
<reference evidence="6" key="1">
    <citation type="submission" date="2021-01" db="EMBL/GenBank/DDBJ databases">
        <title>Genome sequence of strain Noviherbaspirillum sp. DKR-6.</title>
        <authorList>
            <person name="Chaudhary D.K."/>
        </authorList>
    </citation>
    <scope>NUCLEOTIDE SEQUENCE</scope>
    <source>
        <strain evidence="6">DKR-6</strain>
    </source>
</reference>
<dbReference type="InterPro" id="IPR014265">
    <property type="entry name" value="XrtA/PrsK"/>
</dbReference>
<feature type="domain" description="Histidine kinase" evidence="5">
    <location>
        <begin position="480"/>
        <end position="682"/>
    </location>
</feature>
<dbReference type="SMART" id="SM00387">
    <property type="entry name" value="HATPase_c"/>
    <property type="match status" value="1"/>
</dbReference>
<dbReference type="Gene3D" id="3.30.565.10">
    <property type="entry name" value="Histidine kinase-like ATPase, C-terminal domain"/>
    <property type="match status" value="1"/>
</dbReference>
<dbReference type="SUPFAM" id="SSF55874">
    <property type="entry name" value="ATPase domain of HSP90 chaperone/DNA topoisomerase II/histidine kinase"/>
    <property type="match status" value="1"/>
</dbReference>